<dbReference type="EMBL" id="JANBQB010000758">
    <property type="protein sequence ID" value="KAJ1973782.1"/>
    <property type="molecule type" value="Genomic_DNA"/>
</dbReference>
<comment type="caution">
    <text evidence="3">The sequence shown here is derived from an EMBL/GenBank/DDBJ whole genome shotgun (WGS) entry which is preliminary data.</text>
</comment>
<feature type="coiled-coil region" evidence="1">
    <location>
        <begin position="308"/>
        <end position="335"/>
    </location>
</feature>
<feature type="compositionally biased region" description="Polar residues" evidence="2">
    <location>
        <begin position="531"/>
        <end position="541"/>
    </location>
</feature>
<dbReference type="GO" id="GO:0007034">
    <property type="term" value="P:vacuolar transport"/>
    <property type="evidence" value="ECO:0007669"/>
    <property type="project" value="InterPro"/>
</dbReference>
<feature type="region of interest" description="Disordered" evidence="2">
    <location>
        <begin position="530"/>
        <end position="552"/>
    </location>
</feature>
<evidence type="ECO:0008006" key="5">
    <source>
        <dbReference type="Google" id="ProtNLM"/>
    </source>
</evidence>
<dbReference type="AlphaFoldDB" id="A0A9W8AXU2"/>
<evidence type="ECO:0000256" key="2">
    <source>
        <dbReference type="SAM" id="MobiDB-lite"/>
    </source>
</evidence>
<dbReference type="Pfam" id="PF03357">
    <property type="entry name" value="Snf7"/>
    <property type="match status" value="1"/>
</dbReference>
<organism evidence="3 4">
    <name type="scientific">Dimargaris verticillata</name>
    <dbReference type="NCBI Taxonomy" id="2761393"/>
    <lineage>
        <taxon>Eukaryota</taxon>
        <taxon>Fungi</taxon>
        <taxon>Fungi incertae sedis</taxon>
        <taxon>Zoopagomycota</taxon>
        <taxon>Kickxellomycotina</taxon>
        <taxon>Dimargaritomycetes</taxon>
        <taxon>Dimargaritales</taxon>
        <taxon>Dimargaritaceae</taxon>
        <taxon>Dimargaris</taxon>
    </lineage>
</organism>
<gene>
    <name evidence="3" type="ORF">H4R34_004960</name>
</gene>
<evidence type="ECO:0000313" key="3">
    <source>
        <dbReference type="EMBL" id="KAJ1973782.1"/>
    </source>
</evidence>
<sequence length="552" mass="61351">MKTPLRKHLRTLPELRDTDRRHALYSDLRRLKPHNQQAYAANIAFWQTLILDSAQHGWLSSSATASAPAPHAKNPCRQTVTPPSTDDCPLLVCTIAQLQRLFTFRGDAPLGLDTVLHEMTQSGQVITLAQFEATPLARWTSWVFNNLIAGPLVWGLRQLSVVDDSNTMLTASDGYPNSHGNDSHQQYIFTPLLQQTARRIVDKQRATCHYTVTDNLQTFDQFRAQFYDCLPSQATTSSLASSQATLADSHRPTLMTKIDGHLLLLYLERDTHQVTTSRDHNGHIALIKFQSAKPGSPTSPISETDYGIVKLLSTRDRLVRQIDRIESRIAELTQLAKHALSCKRRHQALSYLRIKRDLTDTVLAHRMNALETMEQIITKVQTAVTDAELLTAYTTGAHTLQSVLDMHQLSPERVDEAFDQVQTSFADYQEIETTFQSRMDEVARAQDEAAGGLDVSDETLNRELQALLSPQVSLPPVSTQVEAPATVSWQASSSQALDGNRRPQSAAQAMAHQQLSQAASVPQHCPVVTAEPQTSHASTAKTSKEQAWAMAE</sequence>
<dbReference type="Pfam" id="PF25880">
    <property type="entry name" value="WHD_CHMP7_1st"/>
    <property type="match status" value="1"/>
</dbReference>
<accession>A0A9W8AXU2</accession>
<proteinExistence type="predicted"/>
<keyword evidence="4" id="KW-1185">Reference proteome</keyword>
<dbReference type="Proteomes" id="UP001151582">
    <property type="component" value="Unassembled WGS sequence"/>
</dbReference>
<keyword evidence="1" id="KW-0175">Coiled coil</keyword>
<dbReference type="OrthoDB" id="10250120at2759"/>
<dbReference type="InterPro" id="IPR005024">
    <property type="entry name" value="Snf7_fam"/>
</dbReference>
<evidence type="ECO:0000256" key="1">
    <source>
        <dbReference type="SAM" id="Coils"/>
    </source>
</evidence>
<name>A0A9W8AXU2_9FUNG</name>
<protein>
    <recommendedName>
        <fullName evidence="5">Snf7-domain-containing protein</fullName>
    </recommendedName>
</protein>
<evidence type="ECO:0000313" key="4">
    <source>
        <dbReference type="Proteomes" id="UP001151582"/>
    </source>
</evidence>
<reference evidence="3" key="1">
    <citation type="submission" date="2022-07" db="EMBL/GenBank/DDBJ databases">
        <title>Phylogenomic reconstructions and comparative analyses of Kickxellomycotina fungi.</title>
        <authorList>
            <person name="Reynolds N.K."/>
            <person name="Stajich J.E."/>
            <person name="Barry K."/>
            <person name="Grigoriev I.V."/>
            <person name="Crous P."/>
            <person name="Smith M.E."/>
        </authorList>
    </citation>
    <scope>NUCLEOTIDE SEQUENCE</scope>
    <source>
        <strain evidence="3">RSA 567</strain>
    </source>
</reference>